<dbReference type="InterPro" id="IPR019775">
    <property type="entry name" value="WD40_repeat_CS"/>
</dbReference>
<dbReference type="PROSITE" id="PS00678">
    <property type="entry name" value="WD_REPEATS_1"/>
    <property type="match status" value="2"/>
</dbReference>
<feature type="repeat" description="WD" evidence="3">
    <location>
        <begin position="564"/>
        <end position="586"/>
    </location>
</feature>
<dbReference type="SMART" id="SM00320">
    <property type="entry name" value="WD40"/>
    <property type="match status" value="10"/>
</dbReference>
<dbReference type="PRINTS" id="PR00320">
    <property type="entry name" value="GPROTEINBRPT"/>
</dbReference>
<evidence type="ECO:0000313" key="6">
    <source>
        <dbReference type="Proteomes" id="UP001152519"/>
    </source>
</evidence>
<feature type="repeat" description="WD" evidence="3">
    <location>
        <begin position="415"/>
        <end position="448"/>
    </location>
</feature>
<dbReference type="PANTHER" id="PTHR19879:SF9">
    <property type="entry name" value="TRANSCRIPTION INITIATION FACTOR TFIID SUBUNIT 5"/>
    <property type="match status" value="1"/>
</dbReference>
<dbReference type="Gene3D" id="2.130.10.10">
    <property type="entry name" value="YVTN repeat-like/Quinoprotein amine dehydrogenase"/>
    <property type="match status" value="3"/>
</dbReference>
<organism evidence="5 6">
    <name type="scientific">Actinacidiphila cocklensis</name>
    <dbReference type="NCBI Taxonomy" id="887465"/>
    <lineage>
        <taxon>Bacteria</taxon>
        <taxon>Bacillati</taxon>
        <taxon>Actinomycetota</taxon>
        <taxon>Actinomycetes</taxon>
        <taxon>Kitasatosporales</taxon>
        <taxon>Streptomycetaceae</taxon>
        <taxon>Actinacidiphila</taxon>
    </lineage>
</organism>
<evidence type="ECO:0000256" key="2">
    <source>
        <dbReference type="ARBA" id="ARBA00022737"/>
    </source>
</evidence>
<dbReference type="PROSITE" id="PS50294">
    <property type="entry name" value="WD_REPEATS_REGION"/>
    <property type="match status" value="2"/>
</dbReference>
<keyword evidence="2" id="KW-0677">Repeat</keyword>
<sequence>MNDAADASVAEIHRKLAAALADLVPEDPTLPPHPYLRRHLAEHAAQGNVLDDDHVPPSLLAWETSAAVRRLLAAGEDTASPGRRHWLQAWAKLEPFARDISPVSRWVSLQLAHHIATSNSSAPPQPAPDPEVTGSPVTPLWSDCASADNVWAVTEAPVTSMSTVASADGRQVFVVTGDDLGIVRILRHDATASASPLTVHRGAVSHMLSLGEGRVATASTDGTVSLVDTRRGRIIRSVHQRKATWVSSLALHHSTPRTTLLLVGHSDGHVAALDAATCEPVPLNLPPLDKQPVLLQAVTRADRTTLLLLAQDTTVTCFDGTGTCWRASRTAPIRALLALPGTSAHCAVTDDDGNIAVIDTATGTALGHVPPAPPARVTALGTVTVDDQPALATAASDGTVSLWTTPALTPVPVNLPGHSAPVSALVATRQGRHMRLLTAGADHTIRSWPLLAQQTPARRAWNPITASALSPIRPRRLASAEGTSTWIRNIETGQQHTLLEGESVTALAWVPSDRRLLVAAAASDNSILLLDPDSPHPTPVTRLTGHYSPPLCLVAMAGAAATVLASGSADGTVRLWDVETGQGLASFDDHMFSVRCLASTPVPGGFLLASGGSDGNLRVWDVQRRVQFGQTIRCGQNTVNDVGFFTSEHGDGDGIATAGQDGSLKLWNREAPEHPLKEFRPGGGELTAVTSYTSTSGRTIFVTASMTSIHLWDPSTDRRLLQIVTGYPINTLKMAADWRSAGLSPVLLATGEAGTMIVSLDDRRL</sequence>
<dbReference type="SUPFAM" id="SSF50978">
    <property type="entry name" value="WD40 repeat-like"/>
    <property type="match status" value="2"/>
</dbReference>
<dbReference type="EMBL" id="CAJSLV010000054">
    <property type="protein sequence ID" value="CAG6394188.1"/>
    <property type="molecule type" value="Genomic_DNA"/>
</dbReference>
<feature type="repeat" description="WD" evidence="3">
    <location>
        <begin position="587"/>
        <end position="623"/>
    </location>
</feature>
<name>A0A9W4GRX6_9ACTN</name>
<evidence type="ECO:0000313" key="5">
    <source>
        <dbReference type="EMBL" id="CAG6394188.1"/>
    </source>
</evidence>
<dbReference type="AlphaFoldDB" id="A0A9W4GRX6"/>
<accession>A0A9W4GRX6</accession>
<evidence type="ECO:0000256" key="3">
    <source>
        <dbReference type="PROSITE-ProRule" id="PRU00221"/>
    </source>
</evidence>
<dbReference type="PROSITE" id="PS50082">
    <property type="entry name" value="WD_REPEATS_2"/>
    <property type="match status" value="3"/>
</dbReference>
<dbReference type="RefSeq" id="WP_251490287.1">
    <property type="nucleotide sequence ID" value="NZ_CAJSLV010000054.1"/>
</dbReference>
<dbReference type="InterPro" id="IPR001680">
    <property type="entry name" value="WD40_rpt"/>
</dbReference>
<dbReference type="InterPro" id="IPR020472">
    <property type="entry name" value="WD40_PAC1"/>
</dbReference>
<proteinExistence type="predicted"/>
<gene>
    <name evidence="5" type="ORF">SCOCK_250007</name>
</gene>
<dbReference type="InterPro" id="IPR036322">
    <property type="entry name" value="WD40_repeat_dom_sf"/>
</dbReference>
<dbReference type="PANTHER" id="PTHR19879">
    <property type="entry name" value="TRANSCRIPTION INITIATION FACTOR TFIID"/>
    <property type="match status" value="1"/>
</dbReference>
<reference evidence="5" key="1">
    <citation type="submission" date="2021-05" db="EMBL/GenBank/DDBJ databases">
        <authorList>
            <person name="Arsene-Ploetze F."/>
        </authorList>
    </citation>
    <scope>NUCLEOTIDE SEQUENCE</scope>
    <source>
        <strain evidence="5">DSM 42138</strain>
    </source>
</reference>
<dbReference type="Pfam" id="PF00400">
    <property type="entry name" value="WD40"/>
    <property type="match status" value="4"/>
</dbReference>
<keyword evidence="1 3" id="KW-0853">WD repeat</keyword>
<feature type="region of interest" description="Disordered" evidence="4">
    <location>
        <begin position="117"/>
        <end position="139"/>
    </location>
</feature>
<dbReference type="InterPro" id="IPR015943">
    <property type="entry name" value="WD40/YVTN_repeat-like_dom_sf"/>
</dbReference>
<comment type="caution">
    <text evidence="5">The sequence shown here is derived from an EMBL/GenBank/DDBJ whole genome shotgun (WGS) entry which is preliminary data.</text>
</comment>
<keyword evidence="6" id="KW-1185">Reference proteome</keyword>
<dbReference type="Proteomes" id="UP001152519">
    <property type="component" value="Unassembled WGS sequence"/>
</dbReference>
<evidence type="ECO:0000256" key="1">
    <source>
        <dbReference type="ARBA" id="ARBA00022574"/>
    </source>
</evidence>
<evidence type="ECO:0000256" key="4">
    <source>
        <dbReference type="SAM" id="MobiDB-lite"/>
    </source>
</evidence>
<protein>
    <submittedName>
        <fullName evidence="5">WD40 repeat</fullName>
    </submittedName>
</protein>